<gene>
    <name evidence="2" type="ORF">WMY93_026584</name>
</gene>
<dbReference type="Proteomes" id="UP001460270">
    <property type="component" value="Unassembled WGS sequence"/>
</dbReference>
<dbReference type="Gene3D" id="2.60.40.10">
    <property type="entry name" value="Immunoglobulins"/>
    <property type="match status" value="1"/>
</dbReference>
<organism evidence="2 3">
    <name type="scientific">Mugilogobius chulae</name>
    <name type="common">yellowstripe goby</name>
    <dbReference type="NCBI Taxonomy" id="88201"/>
    <lineage>
        <taxon>Eukaryota</taxon>
        <taxon>Metazoa</taxon>
        <taxon>Chordata</taxon>
        <taxon>Craniata</taxon>
        <taxon>Vertebrata</taxon>
        <taxon>Euteleostomi</taxon>
        <taxon>Actinopterygii</taxon>
        <taxon>Neopterygii</taxon>
        <taxon>Teleostei</taxon>
        <taxon>Neoteleostei</taxon>
        <taxon>Acanthomorphata</taxon>
        <taxon>Gobiaria</taxon>
        <taxon>Gobiiformes</taxon>
        <taxon>Gobioidei</taxon>
        <taxon>Gobiidae</taxon>
        <taxon>Gobionellinae</taxon>
        <taxon>Mugilogobius</taxon>
    </lineage>
</organism>
<comment type="caution">
    <text evidence="2">The sequence shown here is derived from an EMBL/GenBank/DDBJ whole genome shotgun (WGS) entry which is preliminary data.</text>
</comment>
<feature type="domain" description="Ig-like" evidence="1">
    <location>
        <begin position="19"/>
        <end position="120"/>
    </location>
</feature>
<reference evidence="3" key="1">
    <citation type="submission" date="2024-04" db="EMBL/GenBank/DDBJ databases">
        <title>Salinicola lusitanus LLJ914,a marine bacterium isolated from the Okinawa Trough.</title>
        <authorList>
            <person name="Li J."/>
        </authorList>
    </citation>
    <scope>NUCLEOTIDE SEQUENCE [LARGE SCALE GENOMIC DNA]</scope>
</reference>
<dbReference type="InterPro" id="IPR013783">
    <property type="entry name" value="Ig-like_fold"/>
</dbReference>
<evidence type="ECO:0000313" key="2">
    <source>
        <dbReference type="EMBL" id="KAK7886963.1"/>
    </source>
</evidence>
<dbReference type="PROSITE" id="PS50835">
    <property type="entry name" value="IG_LIKE"/>
    <property type="match status" value="1"/>
</dbReference>
<evidence type="ECO:0000259" key="1">
    <source>
        <dbReference type="PROSITE" id="PS50835"/>
    </source>
</evidence>
<accession>A0AAW0N7Y4</accession>
<dbReference type="InterPro" id="IPR036179">
    <property type="entry name" value="Ig-like_dom_sf"/>
</dbReference>
<protein>
    <recommendedName>
        <fullName evidence="1">Ig-like domain-containing protein</fullName>
    </recommendedName>
</protein>
<keyword evidence="3" id="KW-1185">Reference proteome</keyword>
<dbReference type="EMBL" id="JBBPFD010000019">
    <property type="protein sequence ID" value="KAK7886963.1"/>
    <property type="molecule type" value="Genomic_DNA"/>
</dbReference>
<name>A0AAW0N7Y4_9GOBI</name>
<evidence type="ECO:0000313" key="3">
    <source>
        <dbReference type="Proteomes" id="UP001460270"/>
    </source>
</evidence>
<sequence>MRLEVCEILVTKNHLHKHPLEVIYKSQTFTSSPGSSVKLFCQVYYDPKQCDGVHAVWSHLEPAFELTDPEKYLTIVNETVLEDNRRHRQVLTEILDLTLKDEGLYQCQATGECRRAQTVMGRLMIVFVK</sequence>
<proteinExistence type="predicted"/>
<dbReference type="AlphaFoldDB" id="A0AAW0N7Y4"/>
<dbReference type="SUPFAM" id="SSF48726">
    <property type="entry name" value="Immunoglobulin"/>
    <property type="match status" value="1"/>
</dbReference>
<dbReference type="InterPro" id="IPR007110">
    <property type="entry name" value="Ig-like_dom"/>
</dbReference>